<dbReference type="SUPFAM" id="SSF54171">
    <property type="entry name" value="DNA-binding domain"/>
    <property type="match status" value="1"/>
</dbReference>
<evidence type="ECO:0000256" key="3">
    <source>
        <dbReference type="ARBA" id="ARBA00023125"/>
    </source>
</evidence>
<comment type="caution">
    <text evidence="9">The sequence shown here is derived from an EMBL/GenBank/DDBJ whole genome shotgun (WGS) entry which is preliminary data.</text>
</comment>
<keyword evidence="2" id="KW-0805">Transcription regulation</keyword>
<protein>
    <recommendedName>
        <fullName evidence="11">AP2/ERF domain-containing protein</fullName>
    </recommendedName>
</protein>
<comment type="subcellular location">
    <subcellularLocation>
        <location evidence="1">Nucleus</location>
    </subcellularLocation>
</comment>
<dbReference type="InterPro" id="IPR001471">
    <property type="entry name" value="AP2/ERF_dom"/>
</dbReference>
<accession>A0ABQ7BGE5</accession>
<dbReference type="EMBL" id="QGKV02001507">
    <property type="protein sequence ID" value="KAF3531714.1"/>
    <property type="molecule type" value="Genomic_DNA"/>
</dbReference>
<evidence type="ECO:0000256" key="5">
    <source>
        <dbReference type="ARBA" id="ARBA00023242"/>
    </source>
</evidence>
<evidence type="ECO:0000259" key="8">
    <source>
        <dbReference type="PROSITE" id="PS51222"/>
    </source>
</evidence>
<sequence length="785" mass="86651">MGAGRKTETYTLAPDSVNTYVNWCVRNLEKKDLCGVIFGCKFSTIKECYAKKLFGLPAPHMAYIKNIDPGLTLFLFNYSDRTLHGIFEAASEGQLNIDPKAWSPNGTDPSPYPAQVKIRVRVKCEPLAEEKFSPVIAGNYQDEKMFWFELDRDQTNKLLRMFSPSPYVRAPSTSKYAVASLSRKAIPASSLVEIGEVGATRVDKWSSLFKSSDDSGENKGEDSSGARGAGSRAVVNLGKAEKAVVQSGVSYSSVLRNVTESSTSTNEVPSQASKGVENPWSSSSRPLSSRQDGTMGTINMIGHSKDVSAEDTHSEIDWDAASNFQAHLEGLERILEEPTGFASSSSMVPNHWEDGIPLSDYEEGNIDKSPCGSSYVSAMTGDGAEDNGVDKEKLRMDLSKMELGSPPTYVDILSEIWAEVKELKQTQMKQAEYMITLQMELGSDQSFLNGRRNGGLALSTEGYKSRINNSASCILTRTQLLSCIGSVFFCAKKKMAIYEQTGTDTSSKKRKSRARADGTTVADRLKKWKEYNDIIDEGEIRPRRKVPAKGSKKGCMKGKGGPENTHCSFRGVRQRVWGKWVAEIREPNRVSRLWLGTFPTAEEAASAYDEAAKAMYGPLARLNFPEQCVVASEFLASTSSQSEVCSVEDKPVLDGDAYCESRPVSRISDGNTRMSSDLLDEFDEEYWGRVSKEIEKPDEGEEEVLTVADYGWSNDILNEQDLWDPNEVFDVDELLGDIDECIMLTGTGPDEDQNGINPGGYDSHIPLELEPHDGHEFFDLSSQDL</sequence>
<dbReference type="InterPro" id="IPR044832">
    <property type="entry name" value="NRP-like"/>
</dbReference>
<dbReference type="Gene3D" id="3.30.730.10">
    <property type="entry name" value="AP2/ERF domain"/>
    <property type="match status" value="1"/>
</dbReference>
<dbReference type="Proteomes" id="UP000266723">
    <property type="component" value="Unassembled WGS sequence"/>
</dbReference>
<feature type="domain" description="DCD" evidence="8">
    <location>
        <begin position="31"/>
        <end position="164"/>
    </location>
</feature>
<dbReference type="InterPro" id="IPR016177">
    <property type="entry name" value="DNA-bd_dom_sf"/>
</dbReference>
<evidence type="ECO:0000256" key="1">
    <source>
        <dbReference type="ARBA" id="ARBA00004123"/>
    </source>
</evidence>
<dbReference type="PANTHER" id="PTHR46034">
    <property type="match status" value="1"/>
</dbReference>
<dbReference type="SMART" id="SM00380">
    <property type="entry name" value="AP2"/>
    <property type="match status" value="1"/>
</dbReference>
<dbReference type="SMART" id="SM00767">
    <property type="entry name" value="DCD"/>
    <property type="match status" value="1"/>
</dbReference>
<reference evidence="9 10" key="1">
    <citation type="journal article" date="2020" name="BMC Genomics">
        <title>Intraspecific diversification of the crop wild relative Brassica cretica Lam. using demographic model selection.</title>
        <authorList>
            <person name="Kioukis A."/>
            <person name="Michalopoulou V.A."/>
            <person name="Briers L."/>
            <person name="Pirintsos S."/>
            <person name="Studholme D.J."/>
            <person name="Pavlidis P."/>
            <person name="Sarris P.F."/>
        </authorList>
    </citation>
    <scope>NUCLEOTIDE SEQUENCE [LARGE SCALE GENOMIC DNA]</scope>
    <source>
        <strain evidence="10">cv. PFS-1207/04</strain>
    </source>
</reference>
<dbReference type="Pfam" id="PF00847">
    <property type="entry name" value="AP2"/>
    <property type="match status" value="1"/>
</dbReference>
<keyword evidence="5" id="KW-0539">Nucleus</keyword>
<feature type="compositionally biased region" description="Low complexity" evidence="6">
    <location>
        <begin position="281"/>
        <end position="290"/>
    </location>
</feature>
<feature type="domain" description="AP2/ERF" evidence="7">
    <location>
        <begin position="568"/>
        <end position="625"/>
    </location>
</feature>
<proteinExistence type="predicted"/>
<evidence type="ECO:0000313" key="10">
    <source>
        <dbReference type="Proteomes" id="UP000266723"/>
    </source>
</evidence>
<dbReference type="InterPro" id="IPR013989">
    <property type="entry name" value="Dev_and_cell_death_domain"/>
</dbReference>
<dbReference type="CDD" id="cd00018">
    <property type="entry name" value="AP2"/>
    <property type="match status" value="1"/>
</dbReference>
<dbReference type="PROSITE" id="PS51032">
    <property type="entry name" value="AP2_ERF"/>
    <property type="match status" value="1"/>
</dbReference>
<dbReference type="InterPro" id="IPR036955">
    <property type="entry name" value="AP2/ERF_dom_sf"/>
</dbReference>
<evidence type="ECO:0000313" key="9">
    <source>
        <dbReference type="EMBL" id="KAF3531714.1"/>
    </source>
</evidence>
<dbReference type="PANTHER" id="PTHR46034:SF23">
    <property type="entry name" value="DCD (DEVELOPMENT AND CELL DEATH) DOMAIN PROTEIN"/>
    <property type="match status" value="1"/>
</dbReference>
<keyword evidence="10" id="KW-1185">Reference proteome</keyword>
<evidence type="ECO:0000256" key="6">
    <source>
        <dbReference type="SAM" id="MobiDB-lite"/>
    </source>
</evidence>
<name>A0ABQ7BGE5_BRACR</name>
<feature type="region of interest" description="Disordered" evidence="6">
    <location>
        <begin position="260"/>
        <end position="294"/>
    </location>
</feature>
<dbReference type="PRINTS" id="PR00367">
    <property type="entry name" value="ETHRSPELEMNT"/>
</dbReference>
<dbReference type="PROSITE" id="PS51222">
    <property type="entry name" value="DCD"/>
    <property type="match status" value="1"/>
</dbReference>
<gene>
    <name evidence="9" type="ORF">DY000_02043467</name>
</gene>
<feature type="region of interest" description="Disordered" evidence="6">
    <location>
        <begin position="209"/>
        <end position="230"/>
    </location>
</feature>
<organism evidence="9 10">
    <name type="scientific">Brassica cretica</name>
    <name type="common">Mustard</name>
    <dbReference type="NCBI Taxonomy" id="69181"/>
    <lineage>
        <taxon>Eukaryota</taxon>
        <taxon>Viridiplantae</taxon>
        <taxon>Streptophyta</taxon>
        <taxon>Embryophyta</taxon>
        <taxon>Tracheophyta</taxon>
        <taxon>Spermatophyta</taxon>
        <taxon>Magnoliopsida</taxon>
        <taxon>eudicotyledons</taxon>
        <taxon>Gunneridae</taxon>
        <taxon>Pentapetalae</taxon>
        <taxon>rosids</taxon>
        <taxon>malvids</taxon>
        <taxon>Brassicales</taxon>
        <taxon>Brassicaceae</taxon>
        <taxon>Brassiceae</taxon>
        <taxon>Brassica</taxon>
    </lineage>
</organism>
<keyword evidence="4" id="KW-0804">Transcription</keyword>
<evidence type="ECO:0000256" key="4">
    <source>
        <dbReference type="ARBA" id="ARBA00023163"/>
    </source>
</evidence>
<evidence type="ECO:0000256" key="2">
    <source>
        <dbReference type="ARBA" id="ARBA00023015"/>
    </source>
</evidence>
<evidence type="ECO:0008006" key="11">
    <source>
        <dbReference type="Google" id="ProtNLM"/>
    </source>
</evidence>
<evidence type="ECO:0000259" key="7">
    <source>
        <dbReference type="PROSITE" id="PS51032"/>
    </source>
</evidence>
<feature type="compositionally biased region" description="Polar residues" evidence="6">
    <location>
        <begin position="260"/>
        <end position="273"/>
    </location>
</feature>
<keyword evidence="3" id="KW-0238">DNA-binding</keyword>
<dbReference type="Pfam" id="PF10539">
    <property type="entry name" value="Dev_Cell_Death"/>
    <property type="match status" value="1"/>
</dbReference>
<feature type="compositionally biased region" description="Basic and acidic residues" evidence="6">
    <location>
        <begin position="211"/>
        <end position="224"/>
    </location>
</feature>